<feature type="chain" id="PRO_5046476301" evidence="4">
    <location>
        <begin position="29"/>
        <end position="356"/>
    </location>
</feature>
<evidence type="ECO:0000313" key="7">
    <source>
        <dbReference type="Proteomes" id="UP001589608"/>
    </source>
</evidence>
<dbReference type="InterPro" id="IPR036366">
    <property type="entry name" value="PGBDSf"/>
</dbReference>
<dbReference type="PANTHER" id="PTHR32347:SF23">
    <property type="entry name" value="BLL5650 PROTEIN"/>
    <property type="match status" value="1"/>
</dbReference>
<feature type="signal peptide" evidence="4">
    <location>
        <begin position="1"/>
        <end position="28"/>
    </location>
</feature>
<dbReference type="SUPFAM" id="SSF47090">
    <property type="entry name" value="PGBD-like"/>
    <property type="match status" value="1"/>
</dbReference>
<comment type="caution">
    <text evidence="6">The sequence shown here is derived from an EMBL/GenBank/DDBJ whole genome shotgun (WGS) entry which is preliminary data.</text>
</comment>
<evidence type="ECO:0000256" key="1">
    <source>
        <dbReference type="ARBA" id="ARBA00004196"/>
    </source>
</evidence>
<reference evidence="6 7" key="1">
    <citation type="submission" date="2024-09" db="EMBL/GenBank/DDBJ databases">
        <authorList>
            <person name="Sun Q."/>
            <person name="Mori K."/>
        </authorList>
    </citation>
    <scope>NUCLEOTIDE SEQUENCE [LARGE SCALE GENOMIC DNA]</scope>
    <source>
        <strain evidence="6 7">JCM 3307</strain>
    </source>
</reference>
<evidence type="ECO:0000313" key="6">
    <source>
        <dbReference type="EMBL" id="MFB9444118.1"/>
    </source>
</evidence>
<dbReference type="Gene3D" id="1.10.101.10">
    <property type="entry name" value="PGBD-like superfamily/PGBD"/>
    <property type="match status" value="1"/>
</dbReference>
<dbReference type="Gene3D" id="2.40.420.20">
    <property type="match status" value="1"/>
</dbReference>
<organism evidence="6 7">
    <name type="scientific">Dactylosporangium vinaceum</name>
    <dbReference type="NCBI Taxonomy" id="53362"/>
    <lineage>
        <taxon>Bacteria</taxon>
        <taxon>Bacillati</taxon>
        <taxon>Actinomycetota</taxon>
        <taxon>Actinomycetes</taxon>
        <taxon>Micromonosporales</taxon>
        <taxon>Micromonosporaceae</taxon>
        <taxon>Dactylosporangium</taxon>
    </lineage>
</organism>
<dbReference type="RefSeq" id="WP_223098349.1">
    <property type="nucleotide sequence ID" value="NZ_CP061913.1"/>
</dbReference>
<dbReference type="EMBL" id="JBHMCA010000024">
    <property type="protein sequence ID" value="MFB9444118.1"/>
    <property type="molecule type" value="Genomic_DNA"/>
</dbReference>
<name>A0ABV5M5J8_9ACTN</name>
<dbReference type="InterPro" id="IPR036365">
    <property type="entry name" value="PGBD-like_sf"/>
</dbReference>
<evidence type="ECO:0000259" key="5">
    <source>
        <dbReference type="Pfam" id="PF01471"/>
    </source>
</evidence>
<feature type="compositionally biased region" description="Polar residues" evidence="3">
    <location>
        <begin position="52"/>
        <end position="62"/>
    </location>
</feature>
<sequence>MSDRRRRGRAGKVILGVAAVAAVGAAAAAGLGLPQTGSQAEAPKSSGPPKTATVSRQTLVDTQNEDGKLGHGDSRTLTGRGAGTLTEVPAAGTTIQRGQALYRSDNAPVVLLYGTLPAYRNLAVGHEGPDVRQLEENLAALGYTGFTVDDTYSSSTASAVRKWQGDLGLTKTGTVEAARIVYAVGAVRVDERKAEPGDPSSGAILAYTSTTPVVTVDLDTSDQRLAKSGTAVTVKLPDGRSATAKISAVQTIIQPAQNNEPAKTKYRVTIVPDDVKAFDGLDQMTVTVTFTAGKRENVLAVPVQALLALAEGGYGVQVVEGGTTKVVAVELGLFAAGKVEITGAGISAGTVVGMPA</sequence>
<keyword evidence="4" id="KW-0732">Signal</keyword>
<feature type="region of interest" description="Disordered" evidence="3">
    <location>
        <begin position="34"/>
        <end position="83"/>
    </location>
</feature>
<evidence type="ECO:0000256" key="2">
    <source>
        <dbReference type="ARBA" id="ARBA00023054"/>
    </source>
</evidence>
<accession>A0ABV5M5J8</accession>
<dbReference type="Pfam" id="PF01471">
    <property type="entry name" value="PG_binding_1"/>
    <property type="match status" value="1"/>
</dbReference>
<feature type="compositionally biased region" description="Basic and acidic residues" evidence="3">
    <location>
        <begin position="65"/>
        <end position="74"/>
    </location>
</feature>
<evidence type="ECO:0000256" key="3">
    <source>
        <dbReference type="SAM" id="MobiDB-lite"/>
    </source>
</evidence>
<feature type="domain" description="Peptidoglycan binding-like" evidence="5">
    <location>
        <begin position="128"/>
        <end position="175"/>
    </location>
</feature>
<dbReference type="InterPro" id="IPR002477">
    <property type="entry name" value="Peptidoglycan-bd-like"/>
</dbReference>
<keyword evidence="2" id="KW-0175">Coiled coil</keyword>
<comment type="subcellular location">
    <subcellularLocation>
        <location evidence="1">Cell envelope</location>
    </subcellularLocation>
</comment>
<dbReference type="PANTHER" id="PTHR32347">
    <property type="entry name" value="EFFLUX SYSTEM COMPONENT YKNX-RELATED"/>
    <property type="match status" value="1"/>
</dbReference>
<protein>
    <submittedName>
        <fullName evidence="6">Peptidoglycan-binding protein</fullName>
    </submittedName>
</protein>
<proteinExistence type="predicted"/>
<dbReference type="InterPro" id="IPR050465">
    <property type="entry name" value="UPF0194_transport"/>
</dbReference>
<dbReference type="Proteomes" id="UP001589608">
    <property type="component" value="Unassembled WGS sequence"/>
</dbReference>
<keyword evidence="7" id="KW-1185">Reference proteome</keyword>
<evidence type="ECO:0000256" key="4">
    <source>
        <dbReference type="SAM" id="SignalP"/>
    </source>
</evidence>
<gene>
    <name evidence="6" type="ORF">ACFFTR_13630</name>
</gene>